<dbReference type="RefSeq" id="WP_053391397.1">
    <property type="nucleotide sequence ID" value="NZ_CP010899.1"/>
</dbReference>
<dbReference type="Proteomes" id="UP000062963">
    <property type="component" value="Chromosome"/>
</dbReference>
<dbReference type="NCBIfam" id="NF046004">
    <property type="entry name" value="ICE_Mbov_0401"/>
    <property type="match status" value="1"/>
</dbReference>
<organism evidence="2 3">
    <name type="scientific">Spiroplasma kunkelii CR2-3x</name>
    <dbReference type="NCBI Taxonomy" id="273035"/>
    <lineage>
        <taxon>Bacteria</taxon>
        <taxon>Bacillati</taxon>
        <taxon>Mycoplasmatota</taxon>
        <taxon>Mollicutes</taxon>
        <taxon>Entomoplasmatales</taxon>
        <taxon>Spiroplasmataceae</taxon>
        <taxon>Spiroplasma</taxon>
    </lineage>
</organism>
<name>A0A0K2JIW6_SPIKU</name>
<dbReference type="EMBL" id="CP010899">
    <property type="protein sequence ID" value="ALA98362.1"/>
    <property type="molecule type" value="Genomic_DNA"/>
</dbReference>
<evidence type="ECO:0000313" key="2">
    <source>
        <dbReference type="EMBL" id="ALA98362.1"/>
    </source>
</evidence>
<reference evidence="2 3" key="1">
    <citation type="journal article" date="2015" name="Genome Announc.">
        <title>Complete Genome Sequence of Spiroplasma kunkelii Strain CR2-3x, Causal Agent of Corn Stunt Disease in Zea mays L.</title>
        <authorList>
            <person name="Davis R.E."/>
            <person name="Shao J."/>
            <person name="Dally E.L."/>
            <person name="Zhao Y."/>
            <person name="Gasparich G.E."/>
            <person name="Gaynor B.J."/>
            <person name="Athey J.C."/>
            <person name="Harrison N.A."/>
            <person name="Donofrio N."/>
        </authorList>
    </citation>
    <scope>NUCLEOTIDE SEQUENCE [LARGE SCALE GENOMIC DNA]</scope>
    <source>
        <strain evidence="2 3">CR2-3x</strain>
    </source>
</reference>
<sequence length="440" mass="52327">MDINIIINGKNFFNEIYNDLEKYAIREIAYRLEKWDDFIFQNYQEDDNFKDFRVKEIRTKTLITLKGKIKFKRRRYCWTNPKTGKTEYVFILDIILGIKKWQRMGNDVKERILSFLSKDKKYCDISGTLEKAGISLMSISNTIKNATTNDKYYINKTNIKINVPHTLYIQIDGTYIKMWNQNEKIKKHILLSTVHTGYDQIKSTEKRPVIANKLGVYEMDNIPNYITKKTKLRPFVVKLILLIINNYNIQNDTEIMILGDGANWIKGVKKDIADRFPNNKVHYTIDKFHLKSRFEKLFPFQRKNAEIKEIFNKAVDYFYNGKYEELLQCLKDSKPFIPESKLDYFNKTKKLIKNNEEGIKNQTLWNNIGCHVEGDISHIKGRFVKKATYNEKTLKNKMNAIMQEYTNKIDIFNQLEQPPENISILYNNFNKTQQQNLYLY</sequence>
<comment type="similarity">
    <text evidence="1">Belongs to the UPF0236 family.</text>
</comment>
<dbReference type="KEGG" id="skn:SKUN_001504"/>
<dbReference type="AlphaFoldDB" id="A0A0K2JIW6"/>
<dbReference type="OrthoDB" id="394306at2"/>
<accession>A0A0K2JIW6</accession>
<evidence type="ECO:0000313" key="3">
    <source>
        <dbReference type="Proteomes" id="UP000062963"/>
    </source>
</evidence>
<dbReference type="Pfam" id="PF06782">
    <property type="entry name" value="UPF0236"/>
    <property type="match status" value="1"/>
</dbReference>
<keyword evidence="3" id="KW-1185">Reference proteome</keyword>
<proteinExistence type="inferred from homology"/>
<dbReference type="STRING" id="273035.SKUN_001504"/>
<dbReference type="PATRIC" id="fig|273035.7.peg.1859"/>
<dbReference type="InterPro" id="IPR009620">
    <property type="entry name" value="UPF0236"/>
</dbReference>
<evidence type="ECO:0000256" key="1">
    <source>
        <dbReference type="ARBA" id="ARBA00006539"/>
    </source>
</evidence>
<gene>
    <name evidence="2" type="ORF">SKUN_001504</name>
</gene>
<protein>
    <submittedName>
        <fullName evidence="2">Uncharacterized protein</fullName>
    </submittedName>
</protein>